<keyword evidence="3" id="KW-1185">Reference proteome</keyword>
<dbReference type="InterPro" id="IPR047278">
    <property type="entry name" value="DEN5A/B"/>
</dbReference>
<feature type="non-terminal residue" evidence="2">
    <location>
        <position position="1"/>
    </location>
</feature>
<reference evidence="2" key="1">
    <citation type="submission" date="2019-08" db="EMBL/GenBank/DDBJ databases">
        <title>The genome of the North American firefly Photinus pyralis.</title>
        <authorList>
            <consortium name="Photinus pyralis genome working group"/>
            <person name="Fallon T.R."/>
            <person name="Sander Lower S.E."/>
            <person name="Weng J.-K."/>
        </authorList>
    </citation>
    <scope>NUCLEOTIDE SEQUENCE</scope>
    <source>
        <strain evidence="2">TRF0915ILg1</strain>
        <tissue evidence="2">Whole body</tissue>
    </source>
</reference>
<dbReference type="Proteomes" id="UP000801492">
    <property type="component" value="Unassembled WGS sequence"/>
</dbReference>
<dbReference type="GO" id="GO:0031267">
    <property type="term" value="F:small GTPase binding"/>
    <property type="evidence" value="ECO:0007669"/>
    <property type="project" value="InterPro"/>
</dbReference>
<evidence type="ECO:0000259" key="1">
    <source>
        <dbReference type="PROSITE" id="PS50211"/>
    </source>
</evidence>
<proteinExistence type="predicted"/>
<evidence type="ECO:0000313" key="3">
    <source>
        <dbReference type="Proteomes" id="UP000801492"/>
    </source>
</evidence>
<dbReference type="PANTHER" id="PTHR46070:SF1">
    <property type="entry name" value="PINSTRIPE, ISOFORM A"/>
    <property type="match status" value="1"/>
</dbReference>
<protein>
    <recommendedName>
        <fullName evidence="1">UDENN domain-containing protein</fullName>
    </recommendedName>
</protein>
<dbReference type="InterPro" id="IPR037516">
    <property type="entry name" value="Tripartite_DENN"/>
</dbReference>
<dbReference type="AlphaFoldDB" id="A0A8K0CGY7"/>
<dbReference type="InterPro" id="IPR001194">
    <property type="entry name" value="cDENN_dom"/>
</dbReference>
<dbReference type="PANTHER" id="PTHR46070">
    <property type="entry name" value="PINSTRIPE, ISOFORM A"/>
    <property type="match status" value="1"/>
</dbReference>
<comment type="caution">
    <text evidence="2">The sequence shown here is derived from an EMBL/GenBank/DDBJ whole genome shotgun (WGS) entry which is preliminary data.</text>
</comment>
<evidence type="ECO:0000313" key="2">
    <source>
        <dbReference type="EMBL" id="KAF2887090.1"/>
    </source>
</evidence>
<dbReference type="GO" id="GO:0005085">
    <property type="term" value="F:guanyl-nucleotide exchange factor activity"/>
    <property type="evidence" value="ECO:0007669"/>
    <property type="project" value="InterPro"/>
</dbReference>
<dbReference type="Pfam" id="PF02141">
    <property type="entry name" value="DENN"/>
    <property type="match status" value="1"/>
</dbReference>
<gene>
    <name evidence="2" type="ORF">ILUMI_19083</name>
</gene>
<name>A0A8K0CGY7_IGNLU</name>
<sequence length="184" mass="20668">MQTLQAMYVTELSSCLKVKAVQGIQQGPQTRSLPKHFKLSTPSPGGAALTYYDISKDKLFVSKSIAIITQIPYVNAAKIFLENLYRCIPKRQTPQNCLSIDSYVFNILYEVQLPSSGKSILVHLPPSDPQLPLANTILQCPVFPLELPHFDYPLRCMFLWLGVDIVVQLFTCLLLENQVLLRSA</sequence>
<dbReference type="OrthoDB" id="6019893at2759"/>
<organism evidence="2 3">
    <name type="scientific">Ignelater luminosus</name>
    <name type="common">Cucubano</name>
    <name type="synonym">Pyrophorus luminosus</name>
    <dbReference type="NCBI Taxonomy" id="2038154"/>
    <lineage>
        <taxon>Eukaryota</taxon>
        <taxon>Metazoa</taxon>
        <taxon>Ecdysozoa</taxon>
        <taxon>Arthropoda</taxon>
        <taxon>Hexapoda</taxon>
        <taxon>Insecta</taxon>
        <taxon>Pterygota</taxon>
        <taxon>Neoptera</taxon>
        <taxon>Endopterygota</taxon>
        <taxon>Coleoptera</taxon>
        <taxon>Polyphaga</taxon>
        <taxon>Elateriformia</taxon>
        <taxon>Elateroidea</taxon>
        <taxon>Elateridae</taxon>
        <taxon>Agrypninae</taxon>
        <taxon>Pyrophorini</taxon>
        <taxon>Ignelater</taxon>
    </lineage>
</organism>
<feature type="domain" description="UDENN" evidence="1">
    <location>
        <begin position="1"/>
        <end position="184"/>
    </location>
</feature>
<dbReference type="PROSITE" id="PS50211">
    <property type="entry name" value="DENN"/>
    <property type="match status" value="1"/>
</dbReference>
<accession>A0A8K0CGY7</accession>
<dbReference type="EMBL" id="VTPC01085205">
    <property type="protein sequence ID" value="KAF2887090.1"/>
    <property type="molecule type" value="Genomic_DNA"/>
</dbReference>